<dbReference type="RefSeq" id="XP_027896304.1">
    <property type="nucleotide sequence ID" value="XM_028040503.1"/>
</dbReference>
<dbReference type="GeneTree" id="ENSGT00940000162649"/>
<keyword evidence="7" id="KW-0256">Endoplasmic reticulum</keyword>
<keyword evidence="9 14" id="KW-0560">Oxidoreductase</keyword>
<comment type="cofactor">
    <cofactor evidence="1 13">
        <name>heme</name>
        <dbReference type="ChEBI" id="CHEBI:30413"/>
    </cofactor>
</comment>
<dbReference type="GO" id="GO:0020037">
    <property type="term" value="F:heme binding"/>
    <property type="evidence" value="ECO:0007669"/>
    <property type="project" value="InterPro"/>
</dbReference>
<evidence type="ECO:0000256" key="5">
    <source>
        <dbReference type="ARBA" id="ARBA00022617"/>
    </source>
</evidence>
<keyword evidence="17" id="KW-1185">Reference proteome</keyword>
<dbReference type="GO" id="GO:0005789">
    <property type="term" value="C:endoplasmic reticulum membrane"/>
    <property type="evidence" value="ECO:0007669"/>
    <property type="project" value="UniProtKB-SubCell"/>
</dbReference>
<keyword evidence="11 14" id="KW-0503">Monooxygenase</keyword>
<keyword evidence="6 13" id="KW-0479">Metal-binding</keyword>
<evidence type="ECO:0000256" key="14">
    <source>
        <dbReference type="RuleBase" id="RU000461"/>
    </source>
</evidence>
<evidence type="ECO:0000256" key="8">
    <source>
        <dbReference type="ARBA" id="ARBA00022848"/>
    </source>
</evidence>
<keyword evidence="12 15" id="KW-0472">Membrane</keyword>
<evidence type="ECO:0000313" key="16">
    <source>
        <dbReference type="Ensembl" id="ENSXCOP00000017567.1"/>
    </source>
</evidence>
<feature type="transmembrane region" description="Helical" evidence="15">
    <location>
        <begin position="12"/>
        <end position="30"/>
    </location>
</feature>
<evidence type="ECO:0000256" key="7">
    <source>
        <dbReference type="ARBA" id="ARBA00022824"/>
    </source>
</evidence>
<feature type="binding site" description="axial binding residue" evidence="13">
    <location>
        <position position="454"/>
    </location>
    <ligand>
        <name>heme</name>
        <dbReference type="ChEBI" id="CHEBI:30413"/>
    </ligand>
    <ligandPart>
        <name>Fe</name>
        <dbReference type="ChEBI" id="CHEBI:18248"/>
    </ligandPart>
</feature>
<dbReference type="InterPro" id="IPR017972">
    <property type="entry name" value="Cyt_P450_CS"/>
</dbReference>
<dbReference type="PRINTS" id="PR00385">
    <property type="entry name" value="P450"/>
</dbReference>
<accession>A0A3B5M2D3</accession>
<evidence type="ECO:0000256" key="11">
    <source>
        <dbReference type="ARBA" id="ARBA00023033"/>
    </source>
</evidence>
<keyword evidence="5 13" id="KW-0349">Heme</keyword>
<dbReference type="Gene3D" id="1.10.630.10">
    <property type="entry name" value="Cytochrome P450"/>
    <property type="match status" value="1"/>
</dbReference>
<dbReference type="Ensembl" id="ENSXCOT00000017790.1">
    <property type="protein sequence ID" value="ENSXCOP00000017567.1"/>
    <property type="gene ID" value="ENSXCOG00000013239.1"/>
</dbReference>
<dbReference type="InterPro" id="IPR036396">
    <property type="entry name" value="Cyt_P450_sf"/>
</dbReference>
<dbReference type="AlphaFoldDB" id="A0A3B5M2D3"/>
<organism evidence="16 17">
    <name type="scientific">Xiphophorus couchianus</name>
    <name type="common">Monterrey platyfish</name>
    <dbReference type="NCBI Taxonomy" id="32473"/>
    <lineage>
        <taxon>Eukaryota</taxon>
        <taxon>Metazoa</taxon>
        <taxon>Chordata</taxon>
        <taxon>Craniata</taxon>
        <taxon>Vertebrata</taxon>
        <taxon>Euteleostomi</taxon>
        <taxon>Actinopterygii</taxon>
        <taxon>Neopterygii</taxon>
        <taxon>Teleostei</taxon>
        <taxon>Neoteleostei</taxon>
        <taxon>Acanthomorphata</taxon>
        <taxon>Ovalentaria</taxon>
        <taxon>Atherinomorphae</taxon>
        <taxon>Cyprinodontiformes</taxon>
        <taxon>Poeciliidae</taxon>
        <taxon>Poeciliinae</taxon>
        <taxon>Xiphophorus</taxon>
    </lineage>
</organism>
<keyword evidence="10 13" id="KW-0408">Iron</keyword>
<evidence type="ECO:0000256" key="6">
    <source>
        <dbReference type="ARBA" id="ARBA00022723"/>
    </source>
</evidence>
<dbReference type="GO" id="GO:0016712">
    <property type="term" value="F:oxidoreductase activity, acting on paired donors, with incorporation or reduction of molecular oxygen, reduced flavin or flavoprotein as one donor, and incorporation of one atom of oxygen"/>
    <property type="evidence" value="ECO:0007669"/>
    <property type="project" value="InterPro"/>
</dbReference>
<dbReference type="FunFam" id="1.10.630.10:FF:000010">
    <property type="entry name" value="cytochrome P450 2W1 isoform X2"/>
    <property type="match status" value="1"/>
</dbReference>
<dbReference type="Proteomes" id="UP000261380">
    <property type="component" value="Unplaced"/>
</dbReference>
<protein>
    <recommendedName>
        <fullName evidence="18">Cytochrome P450 2K1-like</fullName>
    </recommendedName>
</protein>
<dbReference type="SUPFAM" id="SSF48264">
    <property type="entry name" value="Cytochrome P450"/>
    <property type="match status" value="1"/>
</dbReference>
<evidence type="ECO:0000256" key="1">
    <source>
        <dbReference type="ARBA" id="ARBA00001971"/>
    </source>
</evidence>
<keyword evidence="15" id="KW-1133">Transmembrane helix</keyword>
<evidence type="ECO:0000313" key="17">
    <source>
        <dbReference type="Proteomes" id="UP000261380"/>
    </source>
</evidence>
<reference evidence="16" key="2">
    <citation type="submission" date="2025-09" db="UniProtKB">
        <authorList>
            <consortium name="Ensembl"/>
        </authorList>
    </citation>
    <scope>IDENTIFICATION</scope>
</reference>
<dbReference type="InterPro" id="IPR001128">
    <property type="entry name" value="Cyt_P450"/>
</dbReference>
<dbReference type="PANTHER" id="PTHR24300:SF319">
    <property type="entry name" value="CYTOCHROME P450, FAMILY 2, SUBFAMILY AC, POLYPEPTIDE 1"/>
    <property type="match status" value="1"/>
</dbReference>
<sequence length="511" mass="58450">MGMLDILLQDSTSFSLFVGLVVLLLIYFTASSIFRSQWQKNEPPGPTPLPFLGNMLQIDLKKPYKTLMEFYRKYGPVFTIYLGPKKVVVLAGYKTVKEALVTHDDVFGDRDPMLIFQELSKGHGVIWNNGDAWKEMRRFSLTNLRDFGMGKKVCEDKIIEESQHLIEVFKKHKGKAFDTSQSLGYAVSNIICSMVYGSRFEYDDPEFTSMVNRITKAAIMFGSPSIQAYNTFPTLFKRTANRRILLEMNAASQKQNLALFSNLKETLNPQMCRGLVDAFLVQKQKLEEAGVANSQFHDDNLYTTVFNLFAAGTETTSTTLRWCLLFMAKFPQIQDKVQEELRQVIGDRQVQVADRKNLPYTDAVLHETVLHETQRMGFDIIPMSLPHKTTRDITFQGHFIKKGTTIYPLLISVLCDETEWEKPHTFYPPHFLDKDGKFRKRDAFIPFSAGRRICLGESLARMELFIFFSTLLQHFHFSPPPGVSEDELELTPHTGLTLTPLPHELCAASRM</sequence>
<dbReference type="InterPro" id="IPR002401">
    <property type="entry name" value="Cyt_P450_E_grp-I"/>
</dbReference>
<reference evidence="16" key="1">
    <citation type="submission" date="2025-08" db="UniProtKB">
        <authorList>
            <consortium name="Ensembl"/>
        </authorList>
    </citation>
    <scope>IDENTIFICATION</scope>
</reference>
<evidence type="ECO:0008006" key="18">
    <source>
        <dbReference type="Google" id="ProtNLM"/>
    </source>
</evidence>
<dbReference type="PRINTS" id="PR00463">
    <property type="entry name" value="EP450I"/>
</dbReference>
<dbReference type="GO" id="GO:0006082">
    <property type="term" value="P:organic acid metabolic process"/>
    <property type="evidence" value="ECO:0007669"/>
    <property type="project" value="TreeGrafter"/>
</dbReference>
<evidence type="ECO:0000256" key="2">
    <source>
        <dbReference type="ARBA" id="ARBA00004524"/>
    </source>
</evidence>
<evidence type="ECO:0000256" key="4">
    <source>
        <dbReference type="ARBA" id="ARBA00010617"/>
    </source>
</evidence>
<dbReference type="KEGG" id="xco:114158723"/>
<evidence type="ECO:0000256" key="15">
    <source>
        <dbReference type="SAM" id="Phobius"/>
    </source>
</evidence>
<evidence type="ECO:0000256" key="3">
    <source>
        <dbReference type="ARBA" id="ARBA00004586"/>
    </source>
</evidence>
<evidence type="ECO:0000256" key="10">
    <source>
        <dbReference type="ARBA" id="ARBA00023004"/>
    </source>
</evidence>
<dbReference type="PANTHER" id="PTHR24300">
    <property type="entry name" value="CYTOCHROME P450 508A4-RELATED"/>
    <property type="match status" value="1"/>
</dbReference>
<dbReference type="PRINTS" id="PR01686">
    <property type="entry name" value="EP450ICYP2D"/>
</dbReference>
<dbReference type="GO" id="GO:0005506">
    <property type="term" value="F:iron ion binding"/>
    <property type="evidence" value="ECO:0007669"/>
    <property type="project" value="InterPro"/>
</dbReference>
<comment type="subcellular location">
    <subcellularLocation>
        <location evidence="3">Endoplasmic reticulum membrane</location>
    </subcellularLocation>
    <subcellularLocation>
        <location evidence="2">Microsome membrane</location>
    </subcellularLocation>
</comment>
<evidence type="ECO:0000256" key="13">
    <source>
        <dbReference type="PIRSR" id="PIRSR602401-1"/>
    </source>
</evidence>
<evidence type="ECO:0000256" key="12">
    <source>
        <dbReference type="ARBA" id="ARBA00023136"/>
    </source>
</evidence>
<keyword evidence="8" id="KW-0492">Microsome</keyword>
<dbReference type="GO" id="GO:0006805">
    <property type="term" value="P:xenobiotic metabolic process"/>
    <property type="evidence" value="ECO:0007669"/>
    <property type="project" value="TreeGrafter"/>
</dbReference>
<keyword evidence="15" id="KW-0812">Transmembrane</keyword>
<proteinExistence type="inferred from homology"/>
<dbReference type="GO" id="GO:0046222">
    <property type="term" value="P:aflatoxin metabolic process"/>
    <property type="evidence" value="ECO:0007669"/>
    <property type="project" value="UniProtKB-ARBA"/>
</dbReference>
<dbReference type="InterPro" id="IPR050182">
    <property type="entry name" value="Cytochrome_P450_fam2"/>
</dbReference>
<dbReference type="Pfam" id="PF00067">
    <property type="entry name" value="p450"/>
    <property type="match status" value="1"/>
</dbReference>
<dbReference type="PROSITE" id="PS00086">
    <property type="entry name" value="CYTOCHROME_P450"/>
    <property type="match status" value="1"/>
</dbReference>
<dbReference type="InterPro" id="IPR008069">
    <property type="entry name" value="Cyt_P450_E_grp-I_CYP2D-like"/>
</dbReference>
<comment type="similarity">
    <text evidence="4 14">Belongs to the cytochrome P450 family.</text>
</comment>
<name>A0A3B5M2D3_9TELE</name>
<evidence type="ECO:0000256" key="9">
    <source>
        <dbReference type="ARBA" id="ARBA00023002"/>
    </source>
</evidence>
<dbReference type="STRING" id="32473.ENSXCOP00000017567"/>
<dbReference type="GeneID" id="114158723"/>